<comment type="caution">
    <text evidence="3">The sequence shown here is derived from an EMBL/GenBank/DDBJ whole genome shotgun (WGS) entry which is preliminary data.</text>
</comment>
<sequence>QYTRRARIAQSSALPPVADEPASPLRDVSQGEACPTNSGFKADQDRANIAKTSTLPHDSAPRLTSPLLLRAELEINWLKVRVKLLEDIKGLVGKRSGDDAPIKGRNLDEREVTAERASDDTDEMATVLTSMDPATVLASGVAEVPTGSGSILTAGPPATEVPTGSDVVPTASPVFATATVVTPYRRRKGKEIMVESETPKKKKVQEQIDTQVARDLEEQLAREDQRMSEQVPRDAEIARIHAEEELQSMIDRLDRSNETIAKYLQELNKEGHGLRNKRGITTWQSSKEEAERLKRKGLSPEQQSVKKLKTSEEVTEEAKSPNEVPKEKVKEMMQPIPIKEVYVEALQVKHPIIDWKVHTEGQRAYWKITRLGGSSASYQFFIDLLKHLDREDLNQLWALVKGSLSNKLPTSNKEMELWVELKRLYEPDDADQLWTHTQNLMHAPLEWKLYDTCGVHHVTAKDKEIFMLVEKDYPLRKGLAIGMISYKLQVENYSRMANDLILKIYKIASTPRQQVIEFPLAEEVSTASEEKKRDATAKRIALLLKVKE</sequence>
<reference evidence="3" key="1">
    <citation type="journal article" date="2019" name="Sci. Rep.">
        <title>Draft genome of Tanacetum cinerariifolium, the natural source of mosquito coil.</title>
        <authorList>
            <person name="Yamashiro T."/>
            <person name="Shiraishi A."/>
            <person name="Satake H."/>
            <person name="Nakayama K."/>
        </authorList>
    </citation>
    <scope>NUCLEOTIDE SEQUENCE</scope>
</reference>
<name>A0A699IT01_TANCI</name>
<protein>
    <submittedName>
        <fullName evidence="3">Uncharacterized protein</fullName>
    </submittedName>
</protein>
<evidence type="ECO:0000256" key="2">
    <source>
        <dbReference type="SAM" id="MobiDB-lite"/>
    </source>
</evidence>
<proteinExistence type="predicted"/>
<organism evidence="3">
    <name type="scientific">Tanacetum cinerariifolium</name>
    <name type="common">Dalmatian daisy</name>
    <name type="synonym">Chrysanthemum cinerariifolium</name>
    <dbReference type="NCBI Taxonomy" id="118510"/>
    <lineage>
        <taxon>Eukaryota</taxon>
        <taxon>Viridiplantae</taxon>
        <taxon>Streptophyta</taxon>
        <taxon>Embryophyta</taxon>
        <taxon>Tracheophyta</taxon>
        <taxon>Spermatophyta</taxon>
        <taxon>Magnoliopsida</taxon>
        <taxon>eudicotyledons</taxon>
        <taxon>Gunneridae</taxon>
        <taxon>Pentapetalae</taxon>
        <taxon>asterids</taxon>
        <taxon>campanulids</taxon>
        <taxon>Asterales</taxon>
        <taxon>Asteraceae</taxon>
        <taxon>Asteroideae</taxon>
        <taxon>Anthemideae</taxon>
        <taxon>Anthemidinae</taxon>
        <taxon>Tanacetum</taxon>
    </lineage>
</organism>
<feature type="coiled-coil region" evidence="1">
    <location>
        <begin position="239"/>
        <end position="270"/>
    </location>
</feature>
<evidence type="ECO:0000256" key="1">
    <source>
        <dbReference type="SAM" id="Coils"/>
    </source>
</evidence>
<feature type="region of interest" description="Disordered" evidence="2">
    <location>
        <begin position="1"/>
        <end position="44"/>
    </location>
</feature>
<keyword evidence="1" id="KW-0175">Coiled coil</keyword>
<dbReference type="AlphaFoldDB" id="A0A699IT01"/>
<gene>
    <name evidence="3" type="ORF">Tci_552303</name>
</gene>
<feature type="region of interest" description="Disordered" evidence="2">
    <location>
        <begin position="282"/>
        <end position="328"/>
    </location>
</feature>
<accession>A0A699IT01</accession>
<feature type="compositionally biased region" description="Basic and acidic residues" evidence="2">
    <location>
        <begin position="309"/>
        <end position="328"/>
    </location>
</feature>
<dbReference type="EMBL" id="BKCJ010325705">
    <property type="protein sequence ID" value="GEZ80330.1"/>
    <property type="molecule type" value="Genomic_DNA"/>
</dbReference>
<feature type="non-terminal residue" evidence="3">
    <location>
        <position position="1"/>
    </location>
</feature>
<evidence type="ECO:0000313" key="3">
    <source>
        <dbReference type="EMBL" id="GEZ80330.1"/>
    </source>
</evidence>